<evidence type="ECO:0000313" key="2">
    <source>
        <dbReference type="EMBL" id="KAF5842924.1"/>
    </source>
</evidence>
<feature type="region of interest" description="Disordered" evidence="1">
    <location>
        <begin position="516"/>
        <end position="598"/>
    </location>
</feature>
<accession>A0ABQ7H7U5</accession>
<feature type="compositionally biased region" description="Acidic residues" evidence="1">
    <location>
        <begin position="233"/>
        <end position="267"/>
    </location>
</feature>
<feature type="compositionally biased region" description="Low complexity" evidence="1">
    <location>
        <begin position="561"/>
        <end position="591"/>
    </location>
</feature>
<proteinExistence type="predicted"/>
<feature type="region of interest" description="Disordered" evidence="1">
    <location>
        <begin position="1"/>
        <end position="303"/>
    </location>
</feature>
<feature type="compositionally biased region" description="Polar residues" evidence="1">
    <location>
        <begin position="85"/>
        <end position="99"/>
    </location>
</feature>
<reference evidence="2" key="1">
    <citation type="submission" date="2017-08" db="EMBL/GenBank/DDBJ databases">
        <authorList>
            <person name="Polle J.E."/>
            <person name="Barry K."/>
            <person name="Cushman J."/>
            <person name="Schmutz J."/>
            <person name="Tran D."/>
            <person name="Hathwaick L.T."/>
            <person name="Yim W.C."/>
            <person name="Jenkins J."/>
            <person name="Mckie-Krisberg Z.M."/>
            <person name="Prochnik S."/>
            <person name="Lindquist E."/>
            <person name="Dockter R.B."/>
            <person name="Adam C."/>
            <person name="Molina H."/>
            <person name="Bunkerborg J."/>
            <person name="Jin E."/>
            <person name="Buchheim M."/>
            <person name="Magnuson J."/>
        </authorList>
    </citation>
    <scope>NUCLEOTIDE SEQUENCE</scope>
    <source>
        <strain evidence="2">CCAP 19/18</strain>
    </source>
</reference>
<feature type="compositionally biased region" description="Gly residues" evidence="1">
    <location>
        <begin position="128"/>
        <end position="146"/>
    </location>
</feature>
<feature type="compositionally biased region" description="Basic and acidic residues" evidence="1">
    <location>
        <begin position="1"/>
        <end position="15"/>
    </location>
</feature>
<feature type="region of interest" description="Disordered" evidence="1">
    <location>
        <begin position="431"/>
        <end position="501"/>
    </location>
</feature>
<evidence type="ECO:0000256" key="1">
    <source>
        <dbReference type="SAM" id="MobiDB-lite"/>
    </source>
</evidence>
<organism evidence="2 3">
    <name type="scientific">Dunaliella salina</name>
    <name type="common">Green alga</name>
    <name type="synonym">Protococcus salinus</name>
    <dbReference type="NCBI Taxonomy" id="3046"/>
    <lineage>
        <taxon>Eukaryota</taxon>
        <taxon>Viridiplantae</taxon>
        <taxon>Chlorophyta</taxon>
        <taxon>core chlorophytes</taxon>
        <taxon>Chlorophyceae</taxon>
        <taxon>CS clade</taxon>
        <taxon>Chlamydomonadales</taxon>
        <taxon>Dunaliellaceae</taxon>
        <taxon>Dunaliella</taxon>
    </lineage>
</organism>
<feature type="compositionally biased region" description="Basic and acidic residues" evidence="1">
    <location>
        <begin position="519"/>
        <end position="545"/>
    </location>
</feature>
<feature type="compositionally biased region" description="Low complexity" evidence="1">
    <location>
        <begin position="22"/>
        <end position="57"/>
    </location>
</feature>
<feature type="compositionally biased region" description="Basic residues" evidence="1">
    <location>
        <begin position="485"/>
        <end position="494"/>
    </location>
</feature>
<feature type="compositionally biased region" description="Basic residues" evidence="1">
    <location>
        <begin position="157"/>
        <end position="166"/>
    </location>
</feature>
<gene>
    <name evidence="2" type="ORF">DUNSADRAFT_3951</name>
</gene>
<comment type="caution">
    <text evidence="2">The sequence shown here is derived from an EMBL/GenBank/DDBJ whole genome shotgun (WGS) entry which is preliminary data.</text>
</comment>
<feature type="compositionally biased region" description="Acidic residues" evidence="1">
    <location>
        <begin position="292"/>
        <end position="302"/>
    </location>
</feature>
<sequence>MSLDDIAKLKKDSEQKGGPQGGRVQQVGRSAQQVGWGQPQAGRGQQQAGRGQQLAGRSQPRQHAPQQQAKTNTHPAYEKFHKVQKSQPGPKQHQFQHQQGPPAHTKVGGVVYKPVPTVPPAAHRGGRGKLGVLGSGRGGANGGRGVRGQTNNPRGYYQHHHQKQQLHPRGAFKPQQNNGQTRGRKGGTWSHGDLVAADKDPQHPLHHMLTKIVEAKLNQHTSSSSRERGTVAGEEEDLEALLGEEEEEEEVEGEGEEGEEEEEEEVEGSAGLGSQGGLHSSLGSSWNGAAGEGEDEDMEEDAEMPRALLDAEASRPPLRPAPGSFIASINAKRKKRGELPPPPLPSSGVWLPSRQEQNHHQQHLCDLPPHPPALSGGGGALKRHSSRYHLGMGWDDVGNAELAAYRHGVRLNYRSRHDYFDDLVVYDRMAGGNSRPPLPYSGYNEEDDYGRMRISRGTPRSRLSTSPAGRAPYSIGQDSYEPPRHTHSRSRSRSPLRPVRNSSMYGYLAEGLMHKSKGNTRELQQHDMHARSRLREREREREQDASLRVGGGRGDSRDGKSAGAPALRGAAASGEPAAAASGEPAAAAEGPDTGRGRGTLASYLLTETLFPDPGAPQHKVSSMRVARAAIAIEYIKSRETGKRAVLPLWQLQRLKENMESGQLPVVVPKPQGRLELTMLGEELVNAMCDKDPSLDVIKRGIDLIDTSKEWSFAAGMVAQQLDNDEDMSQILMDVPDFAALPGEDQNELLAAWYDKEWPAKWPDWSLKYLRREEWSSEEEDKEEDLHRR</sequence>
<keyword evidence="3" id="KW-1185">Reference proteome</keyword>
<name>A0ABQ7H7U5_DUNSA</name>
<protein>
    <submittedName>
        <fullName evidence="2">Uncharacterized protein</fullName>
    </submittedName>
</protein>
<dbReference type="Proteomes" id="UP000815325">
    <property type="component" value="Unassembled WGS sequence"/>
</dbReference>
<evidence type="ECO:0000313" key="3">
    <source>
        <dbReference type="Proteomes" id="UP000815325"/>
    </source>
</evidence>
<feature type="compositionally biased region" description="Low complexity" evidence="1">
    <location>
        <begin position="277"/>
        <end position="289"/>
    </location>
</feature>
<dbReference type="EMBL" id="MU069452">
    <property type="protein sequence ID" value="KAF5842924.1"/>
    <property type="molecule type" value="Genomic_DNA"/>
</dbReference>
<feature type="compositionally biased region" description="Polar residues" evidence="1">
    <location>
        <begin position="59"/>
        <end position="74"/>
    </location>
</feature>